<dbReference type="Proteomes" id="UP000887579">
    <property type="component" value="Unplaced"/>
</dbReference>
<reference evidence="2" key="1">
    <citation type="submission" date="2022-11" db="UniProtKB">
        <authorList>
            <consortium name="WormBaseParasite"/>
        </authorList>
    </citation>
    <scope>IDENTIFICATION</scope>
</reference>
<dbReference type="WBParaSite" id="ES5_v2.g15408.t1">
    <property type="protein sequence ID" value="ES5_v2.g15408.t1"/>
    <property type="gene ID" value="ES5_v2.g15408"/>
</dbReference>
<accession>A0AC34FDM0</accession>
<protein>
    <submittedName>
        <fullName evidence="2">Exonuclease domain-containing protein</fullName>
    </submittedName>
</protein>
<sequence>MLPTPVSKGVIPLRPDQIHSLIFMDFETTGMIPDTIEKGRPTPGDKNRSIAHMVTRNCNVYDNPSEMPQITEMAFVSVPRQLFASAVEDIHAEAIFDEDGPLLKKIPSNIYVSQIKPNLTFNQWKQYEETRRHCSAMHLSQMDLKYKNSFAVEWPAVHAFLKIQKSPAIIIAHNGANFDFRVLYSELVKNKLLEKYPLPDGIYFMDSYLAFLDIEKQHLDNLAVTTSLINWEKVDGVMGLAKRTTTTITEEEEEVEVNAEAAPDAAETTTSTKVNNNDVIDLLEDSMDIFQTDNDIINIQPQTSAAASLLRPQTDGMRTPPQKRKAPVVGSKSISKSSYDAHHALDDCHALMQVSLAYGEDFLNYMENRKEKIPLFYAKKFPIPAAPPRIIPATSEAPSTINVD</sequence>
<evidence type="ECO:0000313" key="2">
    <source>
        <dbReference type="WBParaSite" id="ES5_v2.g15408.t1"/>
    </source>
</evidence>
<evidence type="ECO:0000313" key="1">
    <source>
        <dbReference type="Proteomes" id="UP000887579"/>
    </source>
</evidence>
<name>A0AC34FDM0_9BILA</name>
<organism evidence="1 2">
    <name type="scientific">Panagrolaimus sp. ES5</name>
    <dbReference type="NCBI Taxonomy" id="591445"/>
    <lineage>
        <taxon>Eukaryota</taxon>
        <taxon>Metazoa</taxon>
        <taxon>Ecdysozoa</taxon>
        <taxon>Nematoda</taxon>
        <taxon>Chromadorea</taxon>
        <taxon>Rhabditida</taxon>
        <taxon>Tylenchina</taxon>
        <taxon>Panagrolaimomorpha</taxon>
        <taxon>Panagrolaimoidea</taxon>
        <taxon>Panagrolaimidae</taxon>
        <taxon>Panagrolaimus</taxon>
    </lineage>
</organism>
<proteinExistence type="predicted"/>